<accession>A0A7J7LGF7</accession>
<evidence type="ECO:0000313" key="2">
    <source>
        <dbReference type="Proteomes" id="UP000541444"/>
    </source>
</evidence>
<organism evidence="1 2">
    <name type="scientific">Kingdonia uniflora</name>
    <dbReference type="NCBI Taxonomy" id="39325"/>
    <lineage>
        <taxon>Eukaryota</taxon>
        <taxon>Viridiplantae</taxon>
        <taxon>Streptophyta</taxon>
        <taxon>Embryophyta</taxon>
        <taxon>Tracheophyta</taxon>
        <taxon>Spermatophyta</taxon>
        <taxon>Magnoliopsida</taxon>
        <taxon>Ranunculales</taxon>
        <taxon>Circaeasteraceae</taxon>
        <taxon>Kingdonia</taxon>
    </lineage>
</organism>
<evidence type="ECO:0000313" key="1">
    <source>
        <dbReference type="EMBL" id="KAF6141751.1"/>
    </source>
</evidence>
<proteinExistence type="predicted"/>
<dbReference type="AlphaFoldDB" id="A0A7J7LGF7"/>
<name>A0A7J7LGF7_9MAGN</name>
<comment type="caution">
    <text evidence="1">The sequence shown here is derived from an EMBL/GenBank/DDBJ whole genome shotgun (WGS) entry which is preliminary data.</text>
</comment>
<gene>
    <name evidence="1" type="ORF">GIB67_027929</name>
</gene>
<sequence>NVLQSLLRSCRKHMSSFFVEWINKRKRKTRQEDVRTSMTCRYNGEKEETKEGIWRAKGQRGLVIDQSNLSDN</sequence>
<keyword evidence="2" id="KW-1185">Reference proteome</keyword>
<dbReference type="EMBL" id="JACGCM010002299">
    <property type="protein sequence ID" value="KAF6141751.1"/>
    <property type="molecule type" value="Genomic_DNA"/>
</dbReference>
<feature type="non-terminal residue" evidence="1">
    <location>
        <position position="1"/>
    </location>
</feature>
<protein>
    <submittedName>
        <fullName evidence="1">Uncharacterized protein</fullName>
    </submittedName>
</protein>
<reference evidence="1 2" key="1">
    <citation type="journal article" date="2020" name="IScience">
        <title>Genome Sequencing of the Endangered Kingdonia uniflora (Circaeasteraceae, Ranunculales) Reveals Potential Mechanisms of Evolutionary Specialization.</title>
        <authorList>
            <person name="Sun Y."/>
            <person name="Deng T."/>
            <person name="Zhang A."/>
            <person name="Moore M.J."/>
            <person name="Landis J.B."/>
            <person name="Lin N."/>
            <person name="Zhang H."/>
            <person name="Zhang X."/>
            <person name="Huang J."/>
            <person name="Zhang X."/>
            <person name="Sun H."/>
            <person name="Wang H."/>
        </authorList>
    </citation>
    <scope>NUCLEOTIDE SEQUENCE [LARGE SCALE GENOMIC DNA]</scope>
    <source>
        <strain evidence="1">TB1705</strain>
        <tissue evidence="1">Leaf</tissue>
    </source>
</reference>
<dbReference type="Proteomes" id="UP000541444">
    <property type="component" value="Unassembled WGS sequence"/>
</dbReference>